<proteinExistence type="predicted"/>
<dbReference type="Pfam" id="PF04239">
    <property type="entry name" value="DUF421"/>
    <property type="match status" value="1"/>
</dbReference>
<evidence type="ECO:0000313" key="3">
    <source>
        <dbReference type="EMBL" id="RRR77753.1"/>
    </source>
</evidence>
<name>A0A426UAU9_9CHLR</name>
<dbReference type="Proteomes" id="UP000280307">
    <property type="component" value="Unassembled WGS sequence"/>
</dbReference>
<dbReference type="EMBL" id="RSAS01000048">
    <property type="protein sequence ID" value="RRR77753.1"/>
    <property type="molecule type" value="Genomic_DNA"/>
</dbReference>
<evidence type="ECO:0000313" key="4">
    <source>
        <dbReference type="Proteomes" id="UP000280307"/>
    </source>
</evidence>
<accession>A0A426UAU9</accession>
<dbReference type="InterPro" id="IPR007353">
    <property type="entry name" value="DUF421"/>
</dbReference>
<feature type="domain" description="YetF C-terminal" evidence="2">
    <location>
        <begin position="2"/>
        <end position="65"/>
    </location>
</feature>
<gene>
    <name evidence="3" type="ORF">EI684_01155</name>
</gene>
<protein>
    <submittedName>
        <fullName evidence="3">DUF421 domain-containing protein</fullName>
    </submittedName>
</protein>
<feature type="region of interest" description="Disordered" evidence="1">
    <location>
        <begin position="65"/>
        <end position="85"/>
    </location>
</feature>
<evidence type="ECO:0000256" key="1">
    <source>
        <dbReference type="SAM" id="MobiDB-lite"/>
    </source>
</evidence>
<dbReference type="AlphaFoldDB" id="A0A426UAU9"/>
<evidence type="ECO:0000259" key="2">
    <source>
        <dbReference type="Pfam" id="PF04239"/>
    </source>
</evidence>
<comment type="caution">
    <text evidence="3">The sequence shown here is derived from an EMBL/GenBank/DDBJ whole genome shotgun (WGS) entry which is preliminary data.</text>
</comment>
<dbReference type="InterPro" id="IPR023090">
    <property type="entry name" value="UPF0702_alpha/beta_dom_sf"/>
</dbReference>
<reference evidence="3 4" key="1">
    <citation type="submission" date="2018-12" db="EMBL/GenBank/DDBJ databases">
        <title>Genome Sequence of Candidatus Viridilinea halotolerans isolated from saline sulfide-rich spring.</title>
        <authorList>
            <person name="Grouzdev D.S."/>
            <person name="Burganskaya E.I."/>
            <person name="Krutkina M.S."/>
            <person name="Sukhacheva M.V."/>
            <person name="Gorlenko V.M."/>
        </authorList>
    </citation>
    <scope>NUCLEOTIDE SEQUENCE [LARGE SCALE GENOMIC DNA]</scope>
    <source>
        <strain evidence="3">Chok-6</strain>
    </source>
</reference>
<sequence length="85" mass="9402">MKSDPVLLAYNGRILPDALRRERVVEQEVWAAARSNGIADLAEIEAVVLETDGTFNVIPKLAHPDKPTLQSVKGYEEQRSASSLR</sequence>
<dbReference type="Gene3D" id="3.30.240.20">
    <property type="entry name" value="bsu07140 like domains"/>
    <property type="match status" value="1"/>
</dbReference>
<organism evidence="3 4">
    <name type="scientific">Candidatus Viridilinea halotolerans</name>
    <dbReference type="NCBI Taxonomy" id="2491704"/>
    <lineage>
        <taxon>Bacteria</taxon>
        <taxon>Bacillati</taxon>
        <taxon>Chloroflexota</taxon>
        <taxon>Chloroflexia</taxon>
        <taxon>Chloroflexales</taxon>
        <taxon>Chloroflexineae</taxon>
        <taxon>Oscillochloridaceae</taxon>
        <taxon>Candidatus Viridilinea</taxon>
    </lineage>
</organism>